<dbReference type="RefSeq" id="WP_348711487.1">
    <property type="nucleotide sequence ID" value="NZ_CAXIXY010000004.1"/>
</dbReference>
<reference evidence="1 2" key="1">
    <citation type="submission" date="2024-05" db="EMBL/GenBank/DDBJ databases">
        <authorList>
            <person name="Duchaud E."/>
        </authorList>
    </citation>
    <scope>NUCLEOTIDE SEQUENCE [LARGE SCALE GENOMIC DNA]</scope>
    <source>
        <strain evidence="1">Ena-SAMPLE-TAB-13-05-2024-13:56:06:370-140302</strain>
    </source>
</reference>
<dbReference type="PROSITE" id="PS51257">
    <property type="entry name" value="PROKAR_LIPOPROTEIN"/>
    <property type="match status" value="1"/>
</dbReference>
<accession>A0ABM9NY15</accession>
<name>A0ABM9NY15_9FLAO</name>
<sequence length="322" mass="37893">MKKRLHLFILVIILSSCSNTVSKKDLEGVWWFYDGSGDGELIFENDSVTVDNGYGLPNKARYKLKKDSILISFEGNTKTDFLKYNYKDSILFYKNAKYYKRYKTADSLGIVHKKFDLINIQSKTILHSDSLNKSSSIFRAFKNGRNELKLVLNDTTTSVEDLSSFLLVTNCFGGEQIHHPPYLLLGKKTSLRDLKEIYIYSNVVNYDSIHILTYYDFLNRLFHSYKVNIEIFREETLELVPHTKKDIYRKDYIKKFKPENIVIKSKEDFVKLDTLKTHLNYLISIDIDLPIEEYLHLNQKINTLRKKEKFNIRTELIEMKTN</sequence>
<dbReference type="EMBL" id="CAXIXY010000004">
    <property type="protein sequence ID" value="CAL2083307.1"/>
    <property type="molecule type" value="Genomic_DNA"/>
</dbReference>
<organism evidence="1 2">
    <name type="scientific">Tenacibaculum platacis</name>
    <dbReference type="NCBI Taxonomy" id="3137852"/>
    <lineage>
        <taxon>Bacteria</taxon>
        <taxon>Pseudomonadati</taxon>
        <taxon>Bacteroidota</taxon>
        <taxon>Flavobacteriia</taxon>
        <taxon>Flavobacteriales</taxon>
        <taxon>Flavobacteriaceae</taxon>
        <taxon>Tenacibaculum</taxon>
    </lineage>
</organism>
<evidence type="ECO:0000313" key="2">
    <source>
        <dbReference type="Proteomes" id="UP001497416"/>
    </source>
</evidence>
<protein>
    <recommendedName>
        <fullName evidence="3">DKNYY family protein</fullName>
    </recommendedName>
</protein>
<comment type="caution">
    <text evidence="1">The sequence shown here is derived from an EMBL/GenBank/DDBJ whole genome shotgun (WGS) entry which is preliminary data.</text>
</comment>
<proteinExistence type="predicted"/>
<evidence type="ECO:0000313" key="1">
    <source>
        <dbReference type="EMBL" id="CAL2083307.1"/>
    </source>
</evidence>
<gene>
    <name evidence="1" type="ORF">T190607A01A_20113</name>
</gene>
<evidence type="ECO:0008006" key="3">
    <source>
        <dbReference type="Google" id="ProtNLM"/>
    </source>
</evidence>
<keyword evidence="2" id="KW-1185">Reference proteome</keyword>
<dbReference type="Proteomes" id="UP001497416">
    <property type="component" value="Unassembled WGS sequence"/>
</dbReference>